<dbReference type="PANTHER" id="PTHR15241">
    <property type="entry name" value="TRANSFORMER-2-RELATED"/>
    <property type="match status" value="1"/>
</dbReference>
<dbReference type="InterPro" id="IPR000504">
    <property type="entry name" value="RRM_dom"/>
</dbReference>
<evidence type="ECO:0000313" key="5">
    <source>
        <dbReference type="Proteomes" id="UP000027135"/>
    </source>
</evidence>
<dbReference type="PANTHER" id="PTHR15241:SF304">
    <property type="entry name" value="RRM DOMAIN-CONTAINING PROTEIN"/>
    <property type="match status" value="1"/>
</dbReference>
<dbReference type="InterPro" id="IPR035979">
    <property type="entry name" value="RBD_domain_sf"/>
</dbReference>
<dbReference type="SUPFAM" id="SSF54928">
    <property type="entry name" value="RNA-binding domain, RBD"/>
    <property type="match status" value="1"/>
</dbReference>
<dbReference type="Pfam" id="PF00076">
    <property type="entry name" value="RRM_1"/>
    <property type="match status" value="1"/>
</dbReference>
<dbReference type="PROSITE" id="PS50102">
    <property type="entry name" value="RRM"/>
    <property type="match status" value="1"/>
</dbReference>
<evidence type="ECO:0000256" key="1">
    <source>
        <dbReference type="ARBA" id="ARBA00022884"/>
    </source>
</evidence>
<feature type="domain" description="RRM" evidence="3">
    <location>
        <begin position="7"/>
        <end position="84"/>
    </location>
</feature>
<evidence type="ECO:0000259" key="3">
    <source>
        <dbReference type="PROSITE" id="PS50102"/>
    </source>
</evidence>
<reference evidence="4 5" key="1">
    <citation type="journal article" date="2014" name="Nat. Commun.">
        <title>Molecular traces of alternative social organization in a termite genome.</title>
        <authorList>
            <person name="Terrapon N."/>
            <person name="Li C."/>
            <person name="Robertson H.M."/>
            <person name="Ji L."/>
            <person name="Meng X."/>
            <person name="Booth W."/>
            <person name="Chen Z."/>
            <person name="Childers C.P."/>
            <person name="Glastad K.M."/>
            <person name="Gokhale K."/>
            <person name="Gowin J."/>
            <person name="Gronenberg W."/>
            <person name="Hermansen R.A."/>
            <person name="Hu H."/>
            <person name="Hunt B.G."/>
            <person name="Huylmans A.K."/>
            <person name="Khalil S.M."/>
            <person name="Mitchell R.D."/>
            <person name="Munoz-Torres M.C."/>
            <person name="Mustard J.A."/>
            <person name="Pan H."/>
            <person name="Reese J.T."/>
            <person name="Scharf M.E."/>
            <person name="Sun F."/>
            <person name="Vogel H."/>
            <person name="Xiao J."/>
            <person name="Yang W."/>
            <person name="Yang Z."/>
            <person name="Yang Z."/>
            <person name="Zhou J."/>
            <person name="Zhu J."/>
            <person name="Brent C.S."/>
            <person name="Elsik C.G."/>
            <person name="Goodisman M.A."/>
            <person name="Liberles D.A."/>
            <person name="Roe R.M."/>
            <person name="Vargo E.L."/>
            <person name="Vilcinskas A."/>
            <person name="Wang J."/>
            <person name="Bornberg-Bauer E."/>
            <person name="Korb J."/>
            <person name="Zhang G."/>
            <person name="Liebig J."/>
        </authorList>
    </citation>
    <scope>NUCLEOTIDE SEQUENCE [LARGE SCALE GENOMIC DNA]</scope>
    <source>
        <tissue evidence="4">Whole organism</tissue>
    </source>
</reference>
<dbReference type="GO" id="GO:1990904">
    <property type="term" value="C:ribonucleoprotein complex"/>
    <property type="evidence" value="ECO:0007669"/>
    <property type="project" value="UniProtKB-KW"/>
</dbReference>
<sequence>MAARAINKLFVGNLPWTIGNRELKAYFSEFGHVVSATVVFDRNTGMSRGYGFVLFSTQGGYDSVTNRHNHILEGNILSVQPAGN</sequence>
<dbReference type="EMBL" id="KK853134">
    <property type="protein sequence ID" value="KDR10826.1"/>
    <property type="molecule type" value="Genomic_DNA"/>
</dbReference>
<keyword evidence="5" id="KW-1185">Reference proteome</keyword>
<keyword evidence="4" id="KW-0687">Ribonucleoprotein</keyword>
<gene>
    <name evidence="4" type="ORF">L798_14806</name>
</gene>
<dbReference type="Proteomes" id="UP000027135">
    <property type="component" value="Unassembled WGS sequence"/>
</dbReference>
<dbReference type="InterPro" id="IPR012677">
    <property type="entry name" value="Nucleotide-bd_a/b_plait_sf"/>
</dbReference>
<dbReference type="AlphaFoldDB" id="A0A067R065"/>
<protein>
    <submittedName>
        <fullName evidence="4">Heterogeneous nuclear ribonucleoprotein A/B</fullName>
    </submittedName>
</protein>
<dbReference type="SMART" id="SM00360">
    <property type="entry name" value="RRM"/>
    <property type="match status" value="1"/>
</dbReference>
<dbReference type="STRING" id="136037.A0A067R065"/>
<dbReference type="eggNOG" id="KOG0118">
    <property type="taxonomic scope" value="Eukaryota"/>
</dbReference>
<organism evidence="4 5">
    <name type="scientific">Zootermopsis nevadensis</name>
    <name type="common">Dampwood termite</name>
    <dbReference type="NCBI Taxonomy" id="136037"/>
    <lineage>
        <taxon>Eukaryota</taxon>
        <taxon>Metazoa</taxon>
        <taxon>Ecdysozoa</taxon>
        <taxon>Arthropoda</taxon>
        <taxon>Hexapoda</taxon>
        <taxon>Insecta</taxon>
        <taxon>Pterygota</taxon>
        <taxon>Neoptera</taxon>
        <taxon>Polyneoptera</taxon>
        <taxon>Dictyoptera</taxon>
        <taxon>Blattodea</taxon>
        <taxon>Blattoidea</taxon>
        <taxon>Termitoidae</taxon>
        <taxon>Termopsidae</taxon>
        <taxon>Zootermopsis</taxon>
    </lineage>
</organism>
<evidence type="ECO:0000313" key="4">
    <source>
        <dbReference type="EMBL" id="KDR10826.1"/>
    </source>
</evidence>
<dbReference type="FunCoup" id="A0A067R065">
    <property type="interactions" value="794"/>
</dbReference>
<proteinExistence type="predicted"/>
<dbReference type="Gene3D" id="3.30.70.330">
    <property type="match status" value="1"/>
</dbReference>
<dbReference type="InParanoid" id="A0A067R065"/>
<accession>A0A067R065</accession>
<keyword evidence="1 2" id="KW-0694">RNA-binding</keyword>
<dbReference type="OMA" id="GFVMFSQ"/>
<evidence type="ECO:0000256" key="2">
    <source>
        <dbReference type="PROSITE-ProRule" id="PRU00176"/>
    </source>
</evidence>
<dbReference type="FunFam" id="3.30.70.330:FF:000494">
    <property type="entry name" value="28 kDa ribonucleoprotein, chloroplastic"/>
    <property type="match status" value="1"/>
</dbReference>
<dbReference type="GO" id="GO:0003723">
    <property type="term" value="F:RNA binding"/>
    <property type="evidence" value="ECO:0007669"/>
    <property type="project" value="UniProtKB-UniRule"/>
</dbReference>
<name>A0A067R065_ZOONE</name>